<dbReference type="STRING" id="1229665.N1RZW4"/>
<dbReference type="Gene3D" id="4.10.280.10">
    <property type="entry name" value="Helix-loop-helix DNA-binding domain"/>
    <property type="match status" value="1"/>
</dbReference>
<dbReference type="SUPFAM" id="SSF47459">
    <property type="entry name" value="HLH, helix-loop-helix DNA-binding domain"/>
    <property type="match status" value="1"/>
</dbReference>
<reference evidence="2" key="1">
    <citation type="submission" date="2012-09" db="EMBL/GenBank/DDBJ databases">
        <title>Genome sequencing and comparative transcriptomics of race 1 and race 4 of banana pathogen: Fusarium oxysporum f. sp. cubense.</title>
        <authorList>
            <person name="Fang X."/>
            <person name="Huang J."/>
        </authorList>
    </citation>
    <scope>NUCLEOTIDE SEQUENCE [LARGE SCALE GENOMIC DNA]</scope>
    <source>
        <strain evidence="2">race 4</strain>
    </source>
</reference>
<dbReference type="HOGENOM" id="CLU_897261_0_0_1"/>
<organism evidence="1 2">
    <name type="scientific">Fusarium oxysporum f. sp. cubense (strain race 4)</name>
    <name type="common">Panama disease fungus</name>
    <dbReference type="NCBI Taxonomy" id="2502994"/>
    <lineage>
        <taxon>Eukaryota</taxon>
        <taxon>Fungi</taxon>
        <taxon>Dikarya</taxon>
        <taxon>Ascomycota</taxon>
        <taxon>Pezizomycotina</taxon>
        <taxon>Sordariomycetes</taxon>
        <taxon>Hypocreomycetidae</taxon>
        <taxon>Hypocreales</taxon>
        <taxon>Nectriaceae</taxon>
        <taxon>Fusarium</taxon>
        <taxon>Fusarium oxysporum species complex</taxon>
    </lineage>
</organism>
<evidence type="ECO:0008006" key="3">
    <source>
        <dbReference type="Google" id="ProtNLM"/>
    </source>
</evidence>
<dbReference type="OrthoDB" id="3542681at2759"/>
<dbReference type="AlphaFoldDB" id="N1RZW4"/>
<protein>
    <recommendedName>
        <fullName evidence="3">BHLH domain-containing protein</fullName>
    </recommendedName>
</protein>
<keyword evidence="2" id="KW-1185">Reference proteome</keyword>
<proteinExistence type="predicted"/>
<dbReference type="GO" id="GO:0046983">
    <property type="term" value="F:protein dimerization activity"/>
    <property type="evidence" value="ECO:0007669"/>
    <property type="project" value="InterPro"/>
</dbReference>
<dbReference type="InterPro" id="IPR036638">
    <property type="entry name" value="HLH_DNA-bd_sf"/>
</dbReference>
<name>N1RZW4_FUSC4</name>
<evidence type="ECO:0000313" key="1">
    <source>
        <dbReference type="EMBL" id="EMT67800.1"/>
    </source>
</evidence>
<dbReference type="Proteomes" id="UP000016929">
    <property type="component" value="Unassembled WGS sequence"/>
</dbReference>
<evidence type="ECO:0000313" key="2">
    <source>
        <dbReference type="Proteomes" id="UP000016929"/>
    </source>
</evidence>
<reference evidence="2" key="2">
    <citation type="journal article" date="2014" name="PLoS ONE">
        <title>Genome and Transcriptome Analysis of the Fungal Pathogen Fusarium oxysporum f. sp. cubense Causing Banana Vascular Wilt Disease.</title>
        <authorList>
            <person name="Guo L."/>
            <person name="Han L."/>
            <person name="Yang L."/>
            <person name="Zeng H."/>
            <person name="Fan D."/>
            <person name="Zhu Y."/>
            <person name="Feng Y."/>
            <person name="Wang G."/>
            <person name="Peng C."/>
            <person name="Jiang X."/>
            <person name="Zhou D."/>
            <person name="Ni P."/>
            <person name="Liang C."/>
            <person name="Liu L."/>
            <person name="Wang J."/>
            <person name="Mao C."/>
            <person name="Fang X."/>
            <person name="Peng M."/>
            <person name="Huang J."/>
        </authorList>
    </citation>
    <scope>NUCLEOTIDE SEQUENCE [LARGE SCALE GENOMIC DNA]</scope>
    <source>
        <strain evidence="2">race 4</strain>
    </source>
</reference>
<dbReference type="EMBL" id="KB726570">
    <property type="protein sequence ID" value="EMT67800.1"/>
    <property type="molecule type" value="Genomic_DNA"/>
</dbReference>
<gene>
    <name evidence="1" type="ORF">FOC4_g10005912</name>
</gene>
<accession>N1RZW4</accession>
<sequence>MLLRYGPIGILTLLEETETYDRLASSGISRHGIRYTTISVKGWAGLGWAIELGYFDVRGAVTACHDNQIYLLTRLCKSFTQLNHQFANYPLQSLMAALEIRSTSYTLPQSLDYHQPRLSIIPPLSTNNMNYRLAQTHQMPLELASEQATAPNLPWDVDETNECSTTTIQQNQLSTQMVQAPLVSEVQLREASRKPKSRKYQVPSNTTAHIRECHHFAEKQYRTRLKSQFESLLAVLPASRTRTLADRDSMPSSGQVLSRGQVLDLARGRILELEEEIEILISATSNGYIQAGDNHSFDGPMTVSLPHPIL</sequence>